<dbReference type="Proteomes" id="UP000605201">
    <property type="component" value="Unassembled WGS sequence"/>
</dbReference>
<dbReference type="InterPro" id="IPR002716">
    <property type="entry name" value="PIN_dom"/>
</dbReference>
<proteinExistence type="predicted"/>
<dbReference type="InterPro" id="IPR029060">
    <property type="entry name" value="PIN-like_dom_sf"/>
</dbReference>
<dbReference type="PANTHER" id="PTHR36173">
    <property type="entry name" value="RIBONUCLEASE VAPC16-RELATED"/>
    <property type="match status" value="1"/>
</dbReference>
<name>A0A8J6P5K5_9BACT</name>
<evidence type="ECO:0000313" key="2">
    <source>
        <dbReference type="EMBL" id="MBC8433997.1"/>
    </source>
</evidence>
<feature type="domain" description="PIN" evidence="1">
    <location>
        <begin position="1"/>
        <end position="120"/>
    </location>
</feature>
<dbReference type="Gene3D" id="3.40.50.1010">
    <property type="entry name" value="5'-nuclease"/>
    <property type="match status" value="1"/>
</dbReference>
<dbReference type="PANTHER" id="PTHR36173:SF1">
    <property type="entry name" value="RIBONUCLEASE VAPC22"/>
    <property type="match status" value="1"/>
</dbReference>
<evidence type="ECO:0000259" key="1">
    <source>
        <dbReference type="SMART" id="SM00670"/>
    </source>
</evidence>
<sequence length="128" mass="14362">MNYVTDTHSLVWYFTDDQRLSKKALKAFESTIKAGDIIVPTVVLAEVLFIAKKGRIPLGFKKTVAKIEALANFEIVPLDLDVLKIAESIDAPLEMHDKLIVATAIRYDACLITRDEQITKSEAVKTIW</sequence>
<dbReference type="SMART" id="SM00670">
    <property type="entry name" value="PINc"/>
    <property type="match status" value="1"/>
</dbReference>
<dbReference type="SUPFAM" id="SSF88723">
    <property type="entry name" value="PIN domain-like"/>
    <property type="match status" value="1"/>
</dbReference>
<accession>A0A8J6P5K5</accession>
<evidence type="ECO:0000313" key="3">
    <source>
        <dbReference type="Proteomes" id="UP000605201"/>
    </source>
</evidence>
<organism evidence="2 3">
    <name type="scientific">Candidatus Desulfatibia vada</name>
    <dbReference type="NCBI Taxonomy" id="2841696"/>
    <lineage>
        <taxon>Bacteria</taxon>
        <taxon>Pseudomonadati</taxon>
        <taxon>Thermodesulfobacteriota</taxon>
        <taxon>Desulfobacteria</taxon>
        <taxon>Desulfobacterales</taxon>
        <taxon>Desulfobacterales incertae sedis</taxon>
        <taxon>Candidatus Desulfatibia</taxon>
    </lineage>
</organism>
<dbReference type="EMBL" id="JACNIG010000367">
    <property type="protein sequence ID" value="MBC8433997.1"/>
    <property type="molecule type" value="Genomic_DNA"/>
</dbReference>
<protein>
    <submittedName>
        <fullName evidence="2">PIN domain-containing protein</fullName>
    </submittedName>
</protein>
<dbReference type="Pfam" id="PF01850">
    <property type="entry name" value="PIN"/>
    <property type="match status" value="1"/>
</dbReference>
<dbReference type="InterPro" id="IPR052919">
    <property type="entry name" value="TA_system_RNase"/>
</dbReference>
<reference evidence="2 3" key="1">
    <citation type="submission" date="2020-08" db="EMBL/GenBank/DDBJ databases">
        <title>Bridging the membrane lipid divide: bacteria of the FCB group superphylum have the potential to synthesize archaeal ether lipids.</title>
        <authorList>
            <person name="Villanueva L."/>
            <person name="Von Meijenfeldt F.A.B."/>
            <person name="Westbye A.B."/>
            <person name="Yadav S."/>
            <person name="Hopmans E.C."/>
            <person name="Dutilh B.E."/>
            <person name="Sinninghe Damste J.S."/>
        </authorList>
    </citation>
    <scope>NUCLEOTIDE SEQUENCE [LARGE SCALE GENOMIC DNA]</scope>
    <source>
        <strain evidence="2">NIOZ-UU17</strain>
    </source>
</reference>
<dbReference type="AlphaFoldDB" id="A0A8J6P5K5"/>
<gene>
    <name evidence="2" type="ORF">H8D96_18970</name>
</gene>
<comment type="caution">
    <text evidence="2">The sequence shown here is derived from an EMBL/GenBank/DDBJ whole genome shotgun (WGS) entry which is preliminary data.</text>
</comment>